<evidence type="ECO:0000313" key="4">
    <source>
        <dbReference type="Proteomes" id="UP000276260"/>
    </source>
</evidence>
<protein>
    <recommendedName>
        <fullName evidence="2">YdbS-like PH domain-containing protein</fullName>
    </recommendedName>
</protein>
<proteinExistence type="predicted"/>
<feature type="transmembrane region" description="Helical" evidence="1">
    <location>
        <begin position="283"/>
        <end position="299"/>
    </location>
</feature>
<evidence type="ECO:0000259" key="2">
    <source>
        <dbReference type="Pfam" id="PF03703"/>
    </source>
</evidence>
<dbReference type="InterPro" id="IPR005182">
    <property type="entry name" value="YdbS-like_PH"/>
</dbReference>
<feature type="transmembrane region" description="Helical" evidence="1">
    <location>
        <begin position="373"/>
        <end position="391"/>
    </location>
</feature>
<feature type="transmembrane region" description="Helical" evidence="1">
    <location>
        <begin position="57"/>
        <end position="74"/>
    </location>
</feature>
<dbReference type="PANTHER" id="PTHR34473">
    <property type="entry name" value="UPF0699 TRANSMEMBRANE PROTEIN YDBS"/>
    <property type="match status" value="1"/>
</dbReference>
<name>A0A3P3QS90_9GAMM</name>
<feature type="domain" description="YdbS-like PH" evidence="2">
    <location>
        <begin position="396"/>
        <end position="472"/>
    </location>
</feature>
<feature type="transmembrane region" description="Helical" evidence="1">
    <location>
        <begin position="217"/>
        <end position="243"/>
    </location>
</feature>
<dbReference type="Pfam" id="PF03703">
    <property type="entry name" value="bPH_2"/>
    <property type="match status" value="2"/>
</dbReference>
<keyword evidence="4" id="KW-1185">Reference proteome</keyword>
<feature type="domain" description="YdbS-like PH" evidence="2">
    <location>
        <begin position="74"/>
        <end position="133"/>
    </location>
</feature>
<dbReference type="EMBL" id="RRCF01000001">
    <property type="protein sequence ID" value="RRJ23905.1"/>
    <property type="molecule type" value="Genomic_DNA"/>
</dbReference>
<comment type="caution">
    <text evidence="3">The sequence shown here is derived from an EMBL/GenBank/DDBJ whole genome shotgun (WGS) entry which is preliminary data.</text>
</comment>
<keyword evidence="1" id="KW-0472">Membrane</keyword>
<reference evidence="3 4" key="1">
    <citation type="submission" date="2018-11" db="EMBL/GenBank/DDBJ databases">
        <title>Draft genome analysis of Rheinheimera mesophila isolated from an industrial waste site.</title>
        <authorList>
            <person name="Yu Q."/>
            <person name="Qi Y."/>
            <person name="Zhang H."/>
            <person name="Lu Y."/>
            <person name="Pu J."/>
        </authorList>
    </citation>
    <scope>NUCLEOTIDE SEQUENCE [LARGE SCALE GENOMIC DNA]</scope>
    <source>
        <strain evidence="3 4">IITR13</strain>
    </source>
</reference>
<dbReference type="RefSeq" id="WP_082101816.1">
    <property type="nucleotide sequence ID" value="NZ_LAVS01000015.1"/>
</dbReference>
<dbReference type="PANTHER" id="PTHR34473:SF2">
    <property type="entry name" value="UPF0699 TRANSMEMBRANE PROTEIN YDBT"/>
    <property type="match status" value="1"/>
</dbReference>
<organism evidence="3 4">
    <name type="scientific">Rheinheimera mesophila</name>
    <dbReference type="NCBI Taxonomy" id="1547515"/>
    <lineage>
        <taxon>Bacteria</taxon>
        <taxon>Pseudomonadati</taxon>
        <taxon>Pseudomonadota</taxon>
        <taxon>Gammaproteobacteria</taxon>
        <taxon>Chromatiales</taxon>
        <taxon>Chromatiaceae</taxon>
        <taxon>Rheinheimera</taxon>
    </lineage>
</organism>
<dbReference type="Proteomes" id="UP000276260">
    <property type="component" value="Unassembled WGS sequence"/>
</dbReference>
<accession>A0A3P3QS90</accession>
<gene>
    <name evidence="3" type="ORF">EIK76_07600</name>
</gene>
<dbReference type="OrthoDB" id="155986at2"/>
<dbReference type="AlphaFoldDB" id="A0A3P3QS90"/>
<evidence type="ECO:0000313" key="3">
    <source>
        <dbReference type="EMBL" id="RRJ23905.1"/>
    </source>
</evidence>
<keyword evidence="1" id="KW-0812">Transmembrane</keyword>
<feature type="transmembrane region" description="Helical" evidence="1">
    <location>
        <begin position="21"/>
        <end position="45"/>
    </location>
</feature>
<feature type="transmembrane region" description="Helical" evidence="1">
    <location>
        <begin position="350"/>
        <end position="367"/>
    </location>
</feature>
<keyword evidence="1" id="KW-1133">Transmembrane helix</keyword>
<sequence length="495" mass="56059">MLRTEMPEPKTTAEQWQRCSVWALLPLLVKAVVQWAGVILGGAYLSFSERFQHYAPYALTALALLIIGSAVLNWRSTLFRVSAKGIELSRGVLQKEHLLLAKSRVQELQVQQPFYFRPLQLFTVSLDSAGSQQQEFYLTGLTASQLTLLQGGAQASQHSPSTAFFRLWLATLYNKHLWLPLMAVCGAVLSQLDGQVGEQLVAQGGEMLQQAGLEQSLTVQLAVSFALLLLVALVLVLMSWIWLYPQHFLRDDTQLQLIQGSLLKRSQRILKKRVQLLRLNQPWLARIFGHFSVIFHGFTNSQEQSSKFVVLGQGIDEVNQQLEAQQLLTLSELQQLAWQRFAPVYFRRLLWLRGGVILLLSLLIALLVKTQLIAPGTGCSLAGMAALWLLADWWAYRRWHGFYVQDQVLYLWQGGISQCWQILPLWQVQKVQLVQSLFLRKQQLVQLRFDTANGSITLAAIPNQQARELYAQVLSWRHSIAHGLPDASTRITARS</sequence>
<evidence type="ECO:0000256" key="1">
    <source>
        <dbReference type="SAM" id="Phobius"/>
    </source>
</evidence>